<dbReference type="Pfam" id="PF04364">
    <property type="entry name" value="DNA_pol3_chi"/>
    <property type="match status" value="1"/>
</dbReference>
<dbReference type="GO" id="GO:0006260">
    <property type="term" value="P:DNA replication"/>
    <property type="evidence" value="ECO:0007669"/>
    <property type="project" value="InterPro"/>
</dbReference>
<dbReference type="EMBL" id="SGUG01000045">
    <property type="protein sequence ID" value="MDG0864913.1"/>
    <property type="molecule type" value="Genomic_DNA"/>
</dbReference>
<dbReference type="GO" id="GO:0003887">
    <property type="term" value="F:DNA-directed DNA polymerase activity"/>
    <property type="evidence" value="ECO:0007669"/>
    <property type="project" value="InterPro"/>
</dbReference>
<organism evidence="2 3">
    <name type="scientific">Pelomonas aquatica</name>
    <dbReference type="NCBI Taxonomy" id="431058"/>
    <lineage>
        <taxon>Bacteria</taxon>
        <taxon>Pseudomonadati</taxon>
        <taxon>Pseudomonadota</taxon>
        <taxon>Betaproteobacteria</taxon>
        <taxon>Burkholderiales</taxon>
        <taxon>Sphaerotilaceae</taxon>
        <taxon>Roseateles</taxon>
    </lineage>
</organism>
<comment type="caution">
    <text evidence="2">The sequence shown here is derived from an EMBL/GenBank/DDBJ whole genome shotgun (WGS) entry which is preliminary data.</text>
</comment>
<evidence type="ECO:0000313" key="2">
    <source>
        <dbReference type="EMBL" id="MDG0864913.1"/>
    </source>
</evidence>
<feature type="region of interest" description="Disordered" evidence="1">
    <location>
        <begin position="13"/>
        <end position="138"/>
    </location>
</feature>
<dbReference type="GO" id="GO:0032298">
    <property type="term" value="P:positive regulation of DNA-templated DNA replication initiation"/>
    <property type="evidence" value="ECO:0007669"/>
    <property type="project" value="TreeGrafter"/>
</dbReference>
<accession>A0A9X4R9Y7</accession>
<dbReference type="InterPro" id="IPR036768">
    <property type="entry name" value="PolIII_chi_sf"/>
</dbReference>
<dbReference type="Proteomes" id="UP001152766">
    <property type="component" value="Unassembled WGS sequence"/>
</dbReference>
<feature type="compositionally biased region" description="Basic residues" evidence="1">
    <location>
        <begin position="13"/>
        <end position="54"/>
    </location>
</feature>
<evidence type="ECO:0000313" key="3">
    <source>
        <dbReference type="Proteomes" id="UP001152766"/>
    </source>
</evidence>
<feature type="compositionally biased region" description="Basic residues" evidence="1">
    <location>
        <begin position="77"/>
        <end position="90"/>
    </location>
</feature>
<gene>
    <name evidence="2" type="ORF">EXJ73_20855</name>
</gene>
<feature type="compositionally biased region" description="Low complexity" evidence="1">
    <location>
        <begin position="55"/>
        <end position="65"/>
    </location>
</feature>
<protein>
    <submittedName>
        <fullName evidence="2">DNA polymerase III subunit chi</fullName>
    </submittedName>
</protein>
<dbReference type="PANTHER" id="PTHR38767:SF1">
    <property type="entry name" value="DNA POLYMERASE III SUBUNIT CHI"/>
    <property type="match status" value="1"/>
</dbReference>
<dbReference type="PANTHER" id="PTHR38767">
    <property type="entry name" value="DNA POLYMERASE III SUBUNIT CHI"/>
    <property type="match status" value="1"/>
</dbReference>
<dbReference type="SUPFAM" id="SSF102400">
    <property type="entry name" value="DNA polymerase III chi subunit"/>
    <property type="match status" value="1"/>
</dbReference>
<dbReference type="Gene3D" id="3.40.50.10110">
    <property type="entry name" value="DNA polymerase III subunit chi"/>
    <property type="match status" value="1"/>
</dbReference>
<keyword evidence="3" id="KW-1185">Reference proteome</keyword>
<proteinExistence type="predicted"/>
<dbReference type="AlphaFoldDB" id="A0A9X4R9Y7"/>
<dbReference type="GO" id="GO:0003677">
    <property type="term" value="F:DNA binding"/>
    <property type="evidence" value="ECO:0007669"/>
    <property type="project" value="InterPro"/>
</dbReference>
<dbReference type="InterPro" id="IPR007459">
    <property type="entry name" value="DNA_pol3_chi"/>
</dbReference>
<evidence type="ECO:0000256" key="1">
    <source>
        <dbReference type="SAM" id="MobiDB-lite"/>
    </source>
</evidence>
<reference evidence="2" key="1">
    <citation type="submission" date="2019-02" db="EMBL/GenBank/DDBJ databases">
        <title>Draft genome of the type strain Pelomonas aquatica CCUG 52575T.</title>
        <authorList>
            <person name="Gomila M."/>
            <person name="Lalucat J."/>
        </authorList>
    </citation>
    <scope>NUCLEOTIDE SEQUENCE</scope>
    <source>
        <strain evidence="2">CCUG 52575</strain>
    </source>
</reference>
<feature type="compositionally biased region" description="Basic and acidic residues" evidence="1">
    <location>
        <begin position="113"/>
        <end position="125"/>
    </location>
</feature>
<sequence>MRCADLCRALQAGRRRRRGHADRRLRHRAGRRAHRHVRQRRRTGGRAERCRRRGAGPLLAHAAGRGLRRRPEEQLRRRGQHRRPRGRLHHGGQVPAALRRQIPLGPPRHRRHGLEGRRRQGRDRPAGGPADPLRAEPGEVGTVSLQVSFYSDAAEPLRYACRLIRRALASGKPVGVCVPAAQAAALDGLLWSFDATEFIPHRRWDGATPPVPGEVLLLVDAAALPHRGLLLNLGDDMPSAALEFERVLEVVGSGPESVRAGRARYRIYQQAGARLEHFSAAG</sequence>
<name>A0A9X4R9Y7_9BURK</name>